<feature type="region of interest" description="Disordered" evidence="1">
    <location>
        <begin position="132"/>
        <end position="210"/>
    </location>
</feature>
<evidence type="ECO:0000313" key="3">
    <source>
        <dbReference type="EMBL" id="VTZ80486.1"/>
    </source>
</evidence>
<protein>
    <submittedName>
        <fullName evidence="2">Uncharacterized protein</fullName>
    </submittedName>
</protein>
<dbReference type="Proteomes" id="UP000072874">
    <property type="component" value="Chromosome 13"/>
</dbReference>
<dbReference type="GeneID" id="3800659"/>
<dbReference type="OMA" id="LHIKDPE"/>
<proteinExistence type="predicted"/>
<feature type="region of interest" description="Disordered" evidence="1">
    <location>
        <begin position="65"/>
        <end position="114"/>
    </location>
</feature>
<dbReference type="KEGG" id="pyo:PY17X_1310800"/>
<dbReference type="AlphaFoldDB" id="A0A078KG61"/>
<dbReference type="VEuPathDB" id="PlasmoDB:PYYM_1307800"/>
<evidence type="ECO:0000313" key="5">
    <source>
        <dbReference type="Proteomes" id="UP000072904"/>
    </source>
</evidence>
<reference evidence="3" key="2">
    <citation type="submission" date="2014-05" db="EMBL/GenBank/DDBJ databases">
        <authorList>
            <person name="Aslett M.A."/>
            <person name="De Silva N."/>
        </authorList>
    </citation>
    <scope>NUCLEOTIDE SEQUENCE</scope>
    <source>
        <strain evidence="3">17X</strain>
    </source>
</reference>
<dbReference type="RefSeq" id="XP_728449.2">
    <property type="nucleotide sequence ID" value="XM_723356.2"/>
</dbReference>
<evidence type="ECO:0000313" key="4">
    <source>
        <dbReference type="Proteomes" id="UP000072874"/>
    </source>
</evidence>
<evidence type="ECO:0000256" key="1">
    <source>
        <dbReference type="SAM" id="MobiDB-lite"/>
    </source>
</evidence>
<feature type="region of interest" description="Disordered" evidence="1">
    <location>
        <begin position="237"/>
        <end position="317"/>
    </location>
</feature>
<feature type="compositionally biased region" description="Acidic residues" evidence="1">
    <location>
        <begin position="163"/>
        <end position="173"/>
    </location>
</feature>
<feature type="compositionally biased region" description="Basic residues" evidence="1">
    <location>
        <begin position="136"/>
        <end position="147"/>
    </location>
</feature>
<feature type="compositionally biased region" description="Basic and acidic residues" evidence="1">
    <location>
        <begin position="260"/>
        <end position="274"/>
    </location>
</feature>
<feature type="compositionally biased region" description="Acidic residues" evidence="1">
    <location>
        <begin position="196"/>
        <end position="207"/>
    </location>
</feature>
<feature type="compositionally biased region" description="Low complexity" evidence="1">
    <location>
        <begin position="91"/>
        <end position="102"/>
    </location>
</feature>
<accession>A0A078KG61</accession>
<reference evidence="4 5" key="1">
    <citation type="journal article" date="2014" name="BMC Biol.">
        <title>A comprehensive evaluation of rodent malaria parasite genomes and gene expression.</title>
        <authorList>
            <person name="Otto T.D."/>
            <person name="Bohme U."/>
            <person name="Jackson A.P."/>
            <person name="Hunt M."/>
            <person name="Franke-Fayard B."/>
            <person name="Hoeijmakers W.A."/>
            <person name="Religa A.A."/>
            <person name="Robertson L."/>
            <person name="Sanders M."/>
            <person name="Ogun S.A."/>
            <person name="Cunningham D."/>
            <person name="Erhart A."/>
            <person name="Billker O."/>
            <person name="Khan S.M."/>
            <person name="Stunnenberg H.G."/>
            <person name="Langhorne J."/>
            <person name="Holder A.A."/>
            <person name="Waters A.P."/>
            <person name="Newbold C.I."/>
            <person name="Pain A."/>
            <person name="Berriman M."/>
            <person name="Janse C.J."/>
        </authorList>
    </citation>
    <scope>NUCLEOTIDE SEQUENCE [LARGE SCALE GENOMIC DNA]</scope>
    <source>
        <strain evidence="3 4">17X</strain>
        <strain evidence="2 5">YM</strain>
    </source>
</reference>
<feature type="compositionally biased region" description="Basic and acidic residues" evidence="1">
    <location>
        <begin position="70"/>
        <end position="90"/>
    </location>
</feature>
<dbReference type="EMBL" id="LM993667">
    <property type="protein sequence ID" value="VTZ80486.1"/>
    <property type="molecule type" value="Genomic_DNA"/>
</dbReference>
<dbReference type="OrthoDB" id="378673at2759"/>
<dbReference type="EMBL" id="LK934641">
    <property type="protein sequence ID" value="CDU19729.1"/>
    <property type="molecule type" value="Genomic_DNA"/>
</dbReference>
<reference evidence="3" key="4">
    <citation type="submission" date="2019-05" db="EMBL/GenBank/DDBJ databases">
        <authorList>
            <consortium name="Pathogen Informatics"/>
        </authorList>
    </citation>
    <scope>NUCLEOTIDE SEQUENCE</scope>
    <source>
        <strain evidence="3">17X</strain>
    </source>
</reference>
<sequence>MFNVFSAAFLDNKNNNLNKPINNSISNNILGRSVSGNANNENDKTKNLPLKDRLATVRNAQNILNKKNLNKTDDNNNNKDDTNNEEKNDNDNNTNLGTNTENDTNKITLNNDKGLSKFKNYSSVVNEKKNEELEKKLKKRKRRKKHVIIMERMRQKHKHQNSEEDDEYDDEDNNSTKDDGYNRKSNKSDQQFNDGKEEESGDENGDYENEKNFSKNFYNLGRSTVNNNSGVIGKYSFNHMNSTGNNAMGAKPKRKRRKKKEMEEYRARLMREKMQQQNSLSSAFTKTNSFNSTNENNNNEQNGQGEIKVKRRRGRPKLSEVMKTNNDKSKQNDIRKYCSRNSENQFMNKENNMSEKNKGEGNDENKNVFKIIKTSIQENATFMKRSPMEIIELERSYKNNIKKGVTCIPLNYQSKGGGMAIILIGTETTYGPVKNSYGFMTFLVLDCHLNKFFIDTGIKNNVTECEKHMQLLISPGDMYMFKNQSQEVEARLLLIVCNKMNCPFDAKAHIKDPGFNSNK</sequence>
<name>A0A078KG61_PLAYE</name>
<reference evidence="2" key="3">
    <citation type="submission" date="2014-05" db="EMBL/GenBank/DDBJ databases">
        <authorList>
            <person name="Aslett A.Martin."/>
            <person name="De Silva Nishadi"/>
        </authorList>
    </citation>
    <scope>NUCLEOTIDE SEQUENCE</scope>
    <source>
        <strain evidence="2">YM</strain>
    </source>
</reference>
<dbReference type="VEuPathDB" id="PlasmoDB:Py17XNL_001302975"/>
<feature type="compositionally biased region" description="Low complexity" evidence="1">
    <location>
        <begin position="287"/>
        <end position="305"/>
    </location>
</feature>
<feature type="compositionally biased region" description="Polar residues" evidence="1">
    <location>
        <begin position="275"/>
        <end position="286"/>
    </location>
</feature>
<dbReference type="Proteomes" id="UP000072904">
    <property type="component" value="Chromosome 13"/>
</dbReference>
<organism evidence="2 5">
    <name type="scientific">Plasmodium yoelii</name>
    <dbReference type="NCBI Taxonomy" id="5861"/>
    <lineage>
        <taxon>Eukaryota</taxon>
        <taxon>Sar</taxon>
        <taxon>Alveolata</taxon>
        <taxon>Apicomplexa</taxon>
        <taxon>Aconoidasida</taxon>
        <taxon>Haemosporida</taxon>
        <taxon>Plasmodiidae</taxon>
        <taxon>Plasmodium</taxon>
        <taxon>Plasmodium (Vinckeia)</taxon>
    </lineage>
</organism>
<dbReference type="VEuPathDB" id="PlasmoDB:PY17X_1310800"/>
<evidence type="ECO:0000313" key="2">
    <source>
        <dbReference type="EMBL" id="CDU19729.1"/>
    </source>
</evidence>
<gene>
    <name evidence="3" type="ORF">PY17X_1310800</name>
    <name evidence="2" type="ORF">PYYM_1307800</name>
</gene>
<dbReference type="VEuPathDB" id="PlasmoDB:PY00096"/>